<dbReference type="Proteomes" id="UP000316142">
    <property type="component" value="Unassembled WGS sequence"/>
</dbReference>
<reference evidence="7 8" key="1">
    <citation type="submission" date="2019-06" db="EMBL/GenBank/DDBJ databases">
        <title>Taxogenomics and systematics of the genus Pantoea.</title>
        <authorList>
            <person name="Tambong J.T."/>
        </authorList>
    </citation>
    <scope>NUCLEOTIDE SEQUENCE [LARGE SCALE GENOMIC DNA]</scope>
    <source>
        <strain evidence="7 8">LMG 2558</strain>
    </source>
</reference>
<evidence type="ECO:0000313" key="8">
    <source>
        <dbReference type="Proteomes" id="UP000316142"/>
    </source>
</evidence>
<dbReference type="PANTHER" id="PTHR35892">
    <property type="entry name" value="OUTER MEMBRANE PROTEIN PAGN-RELATED"/>
    <property type="match status" value="1"/>
</dbReference>
<evidence type="ECO:0008006" key="9">
    <source>
        <dbReference type="Google" id="ProtNLM"/>
    </source>
</evidence>
<evidence type="ECO:0000256" key="6">
    <source>
        <dbReference type="SAM" id="Phobius"/>
    </source>
</evidence>
<comment type="subcellular location">
    <subcellularLocation>
        <location evidence="1">Membrane</location>
        <topology evidence="1">Multi-pass membrane protein</topology>
    </subcellularLocation>
</comment>
<keyword evidence="2" id="KW-1134">Transmembrane beta strand</keyword>
<evidence type="ECO:0000256" key="2">
    <source>
        <dbReference type="ARBA" id="ARBA00022452"/>
    </source>
</evidence>
<dbReference type="Gene3D" id="2.40.160.20">
    <property type="match status" value="1"/>
</dbReference>
<evidence type="ECO:0000256" key="4">
    <source>
        <dbReference type="ARBA" id="ARBA00022729"/>
    </source>
</evidence>
<sequence>MHAEISIPCLKGVQMLFRKSLSGLVIAVITCSATMAYGSQERPTMSLGYEQGHIRDFGDVRGGNFRFQYENAKPWGVMGSLTAMKNSWQDELSSCRQADKTCRESYRKKHNLDSKAEYYSVMAGPTYRLSENLSVFALGGISHSRVEFPARSVKPVSASDNPHGQSSSQYAYSTGITLNPADNLALTAGYEGSRASFDDKKHPVKSVFMDVGYRF</sequence>
<name>A0ABY2Z8S9_9GAMM</name>
<dbReference type="EMBL" id="VHIZ01000037">
    <property type="protein sequence ID" value="TPV28736.1"/>
    <property type="molecule type" value="Genomic_DNA"/>
</dbReference>
<dbReference type="PANTHER" id="PTHR35892:SF2">
    <property type="entry name" value="OUTER MEMBRANE PROTEIN PAGN"/>
    <property type="match status" value="1"/>
</dbReference>
<evidence type="ECO:0000256" key="3">
    <source>
        <dbReference type="ARBA" id="ARBA00022692"/>
    </source>
</evidence>
<protein>
    <recommendedName>
        <fullName evidence="9">Outer membrane protein beta-barrel domain-containing protein</fullName>
    </recommendedName>
</protein>
<keyword evidence="5 6" id="KW-0472">Membrane</keyword>
<feature type="transmembrane region" description="Helical" evidence="6">
    <location>
        <begin position="21"/>
        <end position="38"/>
    </location>
</feature>
<organism evidence="7 8">
    <name type="scientific">Pantoea anthophila</name>
    <dbReference type="NCBI Taxonomy" id="470931"/>
    <lineage>
        <taxon>Bacteria</taxon>
        <taxon>Pseudomonadati</taxon>
        <taxon>Pseudomonadota</taxon>
        <taxon>Gammaproteobacteria</taxon>
        <taxon>Enterobacterales</taxon>
        <taxon>Erwiniaceae</taxon>
        <taxon>Pantoea</taxon>
    </lineage>
</organism>
<dbReference type="SUPFAM" id="SSF56925">
    <property type="entry name" value="OMPA-like"/>
    <property type="match status" value="1"/>
</dbReference>
<keyword evidence="6" id="KW-1133">Transmembrane helix</keyword>
<keyword evidence="3 6" id="KW-0812">Transmembrane</keyword>
<proteinExistence type="predicted"/>
<dbReference type="Pfam" id="PF06316">
    <property type="entry name" value="Ail_Lom"/>
    <property type="match status" value="1"/>
</dbReference>
<dbReference type="RefSeq" id="WP_140923361.1">
    <property type="nucleotide sequence ID" value="NZ_VHIZ01000037.1"/>
</dbReference>
<comment type="caution">
    <text evidence="7">The sequence shown here is derived from an EMBL/GenBank/DDBJ whole genome shotgun (WGS) entry which is preliminary data.</text>
</comment>
<evidence type="ECO:0000256" key="1">
    <source>
        <dbReference type="ARBA" id="ARBA00004141"/>
    </source>
</evidence>
<evidence type="ECO:0000313" key="7">
    <source>
        <dbReference type="EMBL" id="TPV28736.1"/>
    </source>
</evidence>
<keyword evidence="4" id="KW-0732">Signal</keyword>
<evidence type="ECO:0000256" key="5">
    <source>
        <dbReference type="ARBA" id="ARBA00023136"/>
    </source>
</evidence>
<accession>A0ABY2Z8S9</accession>
<dbReference type="InterPro" id="IPR011250">
    <property type="entry name" value="OMP/PagP_B-barrel"/>
</dbReference>
<keyword evidence="8" id="KW-1185">Reference proteome</keyword>
<dbReference type="InterPro" id="IPR051723">
    <property type="entry name" value="Bact_OM_Invasion-Related"/>
</dbReference>
<gene>
    <name evidence="7" type="ORF">FJW00_07180</name>
</gene>
<dbReference type="InterPro" id="IPR000758">
    <property type="entry name" value="Enterovir_OMP"/>
</dbReference>